<dbReference type="Pfam" id="PF02037">
    <property type="entry name" value="SAP"/>
    <property type="match status" value="1"/>
</dbReference>
<evidence type="ECO:0000259" key="2">
    <source>
        <dbReference type="PROSITE" id="PS50800"/>
    </source>
</evidence>
<accession>A0A8H7XUV5</accession>
<dbReference type="OrthoDB" id="3049189at2759"/>
<organism evidence="3">
    <name type="scientific">Psilocybe cubensis</name>
    <name type="common">Psychedelic mushroom</name>
    <name type="synonym">Stropharia cubensis</name>
    <dbReference type="NCBI Taxonomy" id="181762"/>
    <lineage>
        <taxon>Eukaryota</taxon>
        <taxon>Fungi</taxon>
        <taxon>Dikarya</taxon>
        <taxon>Basidiomycota</taxon>
        <taxon>Agaricomycotina</taxon>
        <taxon>Agaricomycetes</taxon>
        <taxon>Agaricomycetidae</taxon>
        <taxon>Agaricales</taxon>
        <taxon>Agaricineae</taxon>
        <taxon>Strophariaceae</taxon>
        <taxon>Psilocybe</taxon>
    </lineage>
</organism>
<proteinExistence type="predicted"/>
<dbReference type="AlphaFoldDB" id="A0A8H7XUV5"/>
<sequence>MAPNDRVCSNLLGGHGLLVLALAFALVVAIVVGRCCTGASLPMEAATGLPFPGPLVDGEGTIQFFDIDSPRMTKTELVGLCRGFGLPKGGKKDELKARLRAFSENREEWIKLQLPARRMHRGPKEGKIAKAKSVKQSARRAGAVFASTAPPLPHRPLPIPSQIATVPATPGQCEDILEWARKTSLSHPYVSREQREEFVACKLSEIRHSREISSVQTQDIAAAVPLVLSLMAQAQSAAAPVSLPAAAPVSLPAAPVSLLPAPAPSPCLSVPGSSSTEPVSPSWSNFPTRTLTLGTGVELYLNRMWDDTSPFWDNNSALVIKGHPIPIVYWKQVYARSKTGSWMPGQWKLIKGHWCQWKAIVYRWRQTTEDQFWQEFSDSTGERLSYRAIVDKLTMVKKEMDAKIAGLARQEFGDRFNSVFTYKKCGKQYVMRSDHSIASRYIEEITAQGRSLDFAISVDNDCSDMDLDDD</sequence>
<protein>
    <recommendedName>
        <fullName evidence="2">SAP domain-containing protein</fullName>
    </recommendedName>
</protein>
<reference evidence="3" key="1">
    <citation type="submission" date="2021-02" db="EMBL/GenBank/DDBJ databases">
        <title>Psilocybe cubensis genome.</title>
        <authorList>
            <person name="Mckernan K.J."/>
            <person name="Crawford S."/>
            <person name="Trippe A."/>
            <person name="Kane L.T."/>
            <person name="Mclaughlin S."/>
        </authorList>
    </citation>
    <scope>NUCLEOTIDE SEQUENCE [LARGE SCALE GENOMIC DNA]</scope>
    <source>
        <strain evidence="3">MGC-MH-2018</strain>
    </source>
</reference>
<feature type="transmembrane region" description="Helical" evidence="1">
    <location>
        <begin position="12"/>
        <end position="33"/>
    </location>
</feature>
<keyword evidence="1" id="KW-0472">Membrane</keyword>
<gene>
    <name evidence="3" type="ORF">JR316_008511</name>
</gene>
<name>A0A8H7XUV5_PSICU</name>
<dbReference type="EMBL" id="JAFIQS010000008">
    <property type="protein sequence ID" value="KAG5166426.1"/>
    <property type="molecule type" value="Genomic_DNA"/>
</dbReference>
<feature type="domain" description="SAP" evidence="2">
    <location>
        <begin position="69"/>
        <end position="103"/>
    </location>
</feature>
<evidence type="ECO:0000256" key="1">
    <source>
        <dbReference type="SAM" id="Phobius"/>
    </source>
</evidence>
<keyword evidence="1" id="KW-0812">Transmembrane</keyword>
<evidence type="ECO:0000313" key="3">
    <source>
        <dbReference type="EMBL" id="KAG5166426.1"/>
    </source>
</evidence>
<keyword evidence="1" id="KW-1133">Transmembrane helix</keyword>
<dbReference type="PROSITE" id="PS50800">
    <property type="entry name" value="SAP"/>
    <property type="match status" value="1"/>
</dbReference>
<comment type="caution">
    <text evidence="3">The sequence shown here is derived from an EMBL/GenBank/DDBJ whole genome shotgun (WGS) entry which is preliminary data.</text>
</comment>
<dbReference type="InterPro" id="IPR003034">
    <property type="entry name" value="SAP_dom"/>
</dbReference>